<feature type="domain" description="PH" evidence="2">
    <location>
        <begin position="460"/>
        <end position="598"/>
    </location>
</feature>
<proteinExistence type="predicted"/>
<dbReference type="Gene3D" id="1.20.1270.60">
    <property type="entry name" value="Arfaptin homology (AH) domain/BAR domain"/>
    <property type="match status" value="1"/>
</dbReference>
<dbReference type="eggNOG" id="ENOG502QQK9">
    <property type="taxonomic scope" value="Eukaryota"/>
</dbReference>
<dbReference type="SMART" id="SM00233">
    <property type="entry name" value="PH"/>
    <property type="match status" value="1"/>
</dbReference>
<dbReference type="VEuPathDB" id="FungiDB:H310_08212"/>
<feature type="compositionally biased region" description="Polar residues" evidence="1">
    <location>
        <begin position="35"/>
        <end position="45"/>
    </location>
</feature>
<dbReference type="SUPFAM" id="SSF50729">
    <property type="entry name" value="PH domain-like"/>
    <property type="match status" value="1"/>
</dbReference>
<reference evidence="3" key="1">
    <citation type="submission" date="2013-12" db="EMBL/GenBank/DDBJ databases">
        <title>The Genome Sequence of Aphanomyces invadans NJM9701.</title>
        <authorList>
            <consortium name="The Broad Institute Genomics Platform"/>
            <person name="Russ C."/>
            <person name="Tyler B."/>
            <person name="van West P."/>
            <person name="Dieguez-Uribeondo J."/>
            <person name="Young S.K."/>
            <person name="Zeng Q."/>
            <person name="Gargeya S."/>
            <person name="Fitzgerald M."/>
            <person name="Abouelleil A."/>
            <person name="Alvarado L."/>
            <person name="Chapman S.B."/>
            <person name="Gainer-Dewar J."/>
            <person name="Goldberg J."/>
            <person name="Griggs A."/>
            <person name="Gujja S."/>
            <person name="Hansen M."/>
            <person name="Howarth C."/>
            <person name="Imamovic A."/>
            <person name="Ireland A."/>
            <person name="Larimer J."/>
            <person name="McCowan C."/>
            <person name="Murphy C."/>
            <person name="Pearson M."/>
            <person name="Poon T.W."/>
            <person name="Priest M."/>
            <person name="Roberts A."/>
            <person name="Saif S."/>
            <person name="Shea T."/>
            <person name="Sykes S."/>
            <person name="Wortman J."/>
            <person name="Nusbaum C."/>
            <person name="Birren B."/>
        </authorList>
    </citation>
    <scope>NUCLEOTIDE SEQUENCE [LARGE SCALE GENOMIC DNA]</scope>
    <source>
        <strain evidence="3">NJM9701</strain>
    </source>
</reference>
<dbReference type="Gene3D" id="2.30.29.30">
    <property type="entry name" value="Pleckstrin-homology domain (PH domain)/Phosphotyrosine-binding domain (PTB)"/>
    <property type="match status" value="1"/>
</dbReference>
<dbReference type="AlphaFoldDB" id="A0A024TZG0"/>
<sequence length="607" mass="66901">MSTDTNAMPSPPPSSLPRDIAVEDLESKPPAPVSSVDQVETTISASALPPSQGETTPSNSISSPPPTSPSTTTSLVPAKVTLSSASALVACESLSMTSPRHAASSPPPSGSTSPRSNSFTKSSPHDKHMSPAMEWRNKSVSCDALRGFETSRKTYIDPGQSADRRYWELFCQEIQAGREHNARLVKFFTLKVQADLAYADSLRRLRLVLDSPHADVPAATASSSSKGSKLNLQAASSCDQALSALGENQQLLCEKIEMFTNAVQRDVVARPFQEMITKYEETVTTMLTEGEHLDTLLHLTQRRVQEAFAVYDGVFRDMERHRHAKDPTHRGGDKESTSSHDLWLAEMTYGMHVKRLQNVRVEYVKGMAALFHQLKTLEVLRVSVTQSALDNFLRKQKLIFEELGNSMAEPLAIVQKIEPEKDLIQTIRRIPRNNTALALASETQEAEFFSSFRSPLASPLLIRCGFLKYQVSSTMFKSWKDVFGVITQDRFFHVFELDPPTSGRSTAVPKSLNEYVLESLPTNPDDNVKCHPFGSIALPSSRLTIAKGTTPSFEIAEAVASTGLFSVFKTESTKRHIFQCVSQPDLVDWVVAAKRLIPDPVKAVAPH</sequence>
<dbReference type="InterPro" id="IPR011993">
    <property type="entry name" value="PH-like_dom_sf"/>
</dbReference>
<organism evidence="3">
    <name type="scientific">Aphanomyces invadans</name>
    <dbReference type="NCBI Taxonomy" id="157072"/>
    <lineage>
        <taxon>Eukaryota</taxon>
        <taxon>Sar</taxon>
        <taxon>Stramenopiles</taxon>
        <taxon>Oomycota</taxon>
        <taxon>Saprolegniomycetes</taxon>
        <taxon>Saprolegniales</taxon>
        <taxon>Verrucalvaceae</taxon>
        <taxon>Aphanomyces</taxon>
    </lineage>
</organism>
<dbReference type="SUPFAM" id="SSF103657">
    <property type="entry name" value="BAR/IMD domain-like"/>
    <property type="match status" value="1"/>
</dbReference>
<evidence type="ECO:0000256" key="1">
    <source>
        <dbReference type="SAM" id="MobiDB-lite"/>
    </source>
</evidence>
<dbReference type="InterPro" id="IPR001849">
    <property type="entry name" value="PH_domain"/>
</dbReference>
<dbReference type="STRING" id="157072.A0A024TZG0"/>
<feature type="region of interest" description="Disordered" evidence="1">
    <location>
        <begin position="97"/>
        <end position="135"/>
    </location>
</feature>
<dbReference type="PROSITE" id="PS50003">
    <property type="entry name" value="PH_DOMAIN"/>
    <property type="match status" value="1"/>
</dbReference>
<dbReference type="RefSeq" id="XP_008872106.1">
    <property type="nucleotide sequence ID" value="XM_008873884.1"/>
</dbReference>
<dbReference type="EMBL" id="KI913967">
    <property type="protein sequence ID" value="ETV99550.1"/>
    <property type="molecule type" value="Genomic_DNA"/>
</dbReference>
<evidence type="ECO:0000313" key="3">
    <source>
        <dbReference type="EMBL" id="ETV99550.1"/>
    </source>
</evidence>
<gene>
    <name evidence="3" type="ORF">H310_08212</name>
</gene>
<accession>A0A024TZG0</accession>
<evidence type="ECO:0000259" key="2">
    <source>
        <dbReference type="PROSITE" id="PS50003"/>
    </source>
</evidence>
<protein>
    <recommendedName>
        <fullName evidence="2">PH domain-containing protein</fullName>
    </recommendedName>
</protein>
<feature type="region of interest" description="Disordered" evidence="1">
    <location>
        <begin position="1"/>
        <end position="74"/>
    </location>
</feature>
<dbReference type="OrthoDB" id="159542at2759"/>
<name>A0A024TZG0_9STRA</name>
<dbReference type="GeneID" id="20085262"/>
<feature type="compositionally biased region" description="Low complexity" evidence="1">
    <location>
        <begin position="97"/>
        <end position="118"/>
    </location>
</feature>
<dbReference type="InterPro" id="IPR027267">
    <property type="entry name" value="AH/BAR_dom_sf"/>
</dbReference>